<dbReference type="GeneID" id="87841570"/>
<evidence type="ECO:0000256" key="1">
    <source>
        <dbReference type="SAM" id="MobiDB-lite"/>
    </source>
</evidence>
<organism evidence="3 4">
    <name type="scientific">Chaetomium fimeti</name>
    <dbReference type="NCBI Taxonomy" id="1854472"/>
    <lineage>
        <taxon>Eukaryota</taxon>
        <taxon>Fungi</taxon>
        <taxon>Dikarya</taxon>
        <taxon>Ascomycota</taxon>
        <taxon>Pezizomycotina</taxon>
        <taxon>Sordariomycetes</taxon>
        <taxon>Sordariomycetidae</taxon>
        <taxon>Sordariales</taxon>
        <taxon>Chaetomiaceae</taxon>
        <taxon>Chaetomium</taxon>
    </lineage>
</organism>
<accession>A0AAE0LNM8</accession>
<evidence type="ECO:0000256" key="2">
    <source>
        <dbReference type="SAM" id="SignalP"/>
    </source>
</evidence>
<feature type="region of interest" description="Disordered" evidence="1">
    <location>
        <begin position="143"/>
        <end position="162"/>
    </location>
</feature>
<keyword evidence="4" id="KW-1185">Reference proteome</keyword>
<feature type="chain" id="PRO_5042129857" description="Secreted protein" evidence="2">
    <location>
        <begin position="30"/>
        <end position="162"/>
    </location>
</feature>
<gene>
    <name evidence="3" type="ORF">B0H64DRAFT_408235</name>
</gene>
<dbReference type="Proteomes" id="UP001278766">
    <property type="component" value="Unassembled WGS sequence"/>
</dbReference>
<evidence type="ECO:0008006" key="5">
    <source>
        <dbReference type="Google" id="ProtNLM"/>
    </source>
</evidence>
<keyword evidence="2" id="KW-0732">Signal</keyword>
<protein>
    <recommendedName>
        <fullName evidence="5">Secreted protein</fullName>
    </recommendedName>
</protein>
<evidence type="ECO:0000313" key="4">
    <source>
        <dbReference type="Proteomes" id="UP001278766"/>
    </source>
</evidence>
<feature type="region of interest" description="Disordered" evidence="1">
    <location>
        <begin position="78"/>
        <end position="117"/>
    </location>
</feature>
<dbReference type="EMBL" id="JAUEPN010000008">
    <property type="protein sequence ID" value="KAK3291843.1"/>
    <property type="molecule type" value="Genomic_DNA"/>
</dbReference>
<sequence length="162" mass="17913">MYRIRWCSAAQAASLYMLFRMAVSTGARGDKQGRRALVVHRMRMRNTGAASGTKFSKGMEVPCTAGVLTKRELSFHANARESPPPIPQRWRKRFAPTPSPTLSRNLGSSGSEGRNLWPPETPAIHGCSCRFFAASFDKVRESNVETSCSERTLPGRGFPQPP</sequence>
<reference evidence="3" key="1">
    <citation type="journal article" date="2023" name="Mol. Phylogenet. Evol.">
        <title>Genome-scale phylogeny and comparative genomics of the fungal order Sordariales.</title>
        <authorList>
            <person name="Hensen N."/>
            <person name="Bonometti L."/>
            <person name="Westerberg I."/>
            <person name="Brannstrom I.O."/>
            <person name="Guillou S."/>
            <person name="Cros-Aarteil S."/>
            <person name="Calhoun S."/>
            <person name="Haridas S."/>
            <person name="Kuo A."/>
            <person name="Mondo S."/>
            <person name="Pangilinan J."/>
            <person name="Riley R."/>
            <person name="LaButti K."/>
            <person name="Andreopoulos B."/>
            <person name="Lipzen A."/>
            <person name="Chen C."/>
            <person name="Yan M."/>
            <person name="Daum C."/>
            <person name="Ng V."/>
            <person name="Clum A."/>
            <person name="Steindorff A."/>
            <person name="Ohm R.A."/>
            <person name="Martin F."/>
            <person name="Silar P."/>
            <person name="Natvig D.O."/>
            <person name="Lalanne C."/>
            <person name="Gautier V."/>
            <person name="Ament-Velasquez S.L."/>
            <person name="Kruys A."/>
            <person name="Hutchinson M.I."/>
            <person name="Powell A.J."/>
            <person name="Barry K."/>
            <person name="Miller A.N."/>
            <person name="Grigoriev I.V."/>
            <person name="Debuchy R."/>
            <person name="Gladieux P."/>
            <person name="Hiltunen Thoren M."/>
            <person name="Johannesson H."/>
        </authorList>
    </citation>
    <scope>NUCLEOTIDE SEQUENCE</scope>
    <source>
        <strain evidence="3">CBS 168.71</strain>
    </source>
</reference>
<feature type="compositionally biased region" description="Polar residues" evidence="1">
    <location>
        <begin position="100"/>
        <end position="112"/>
    </location>
</feature>
<feature type="signal peptide" evidence="2">
    <location>
        <begin position="1"/>
        <end position="29"/>
    </location>
</feature>
<dbReference type="RefSeq" id="XP_062655357.1">
    <property type="nucleotide sequence ID" value="XM_062804622.1"/>
</dbReference>
<name>A0AAE0LNM8_9PEZI</name>
<evidence type="ECO:0000313" key="3">
    <source>
        <dbReference type="EMBL" id="KAK3291843.1"/>
    </source>
</evidence>
<reference evidence="3" key="2">
    <citation type="submission" date="2023-06" db="EMBL/GenBank/DDBJ databases">
        <authorList>
            <consortium name="Lawrence Berkeley National Laboratory"/>
            <person name="Haridas S."/>
            <person name="Hensen N."/>
            <person name="Bonometti L."/>
            <person name="Westerberg I."/>
            <person name="Brannstrom I.O."/>
            <person name="Guillou S."/>
            <person name="Cros-Aarteil S."/>
            <person name="Calhoun S."/>
            <person name="Kuo A."/>
            <person name="Mondo S."/>
            <person name="Pangilinan J."/>
            <person name="Riley R."/>
            <person name="Labutti K."/>
            <person name="Andreopoulos B."/>
            <person name="Lipzen A."/>
            <person name="Chen C."/>
            <person name="Yanf M."/>
            <person name="Daum C."/>
            <person name="Ng V."/>
            <person name="Clum A."/>
            <person name="Steindorff A."/>
            <person name="Ohm R."/>
            <person name="Martin F."/>
            <person name="Silar P."/>
            <person name="Natvig D."/>
            <person name="Lalanne C."/>
            <person name="Gautier V."/>
            <person name="Ament-Velasquez S.L."/>
            <person name="Kruys A."/>
            <person name="Hutchinson M.I."/>
            <person name="Powell A.J."/>
            <person name="Barry K."/>
            <person name="Miller A.N."/>
            <person name="Grigoriev I.V."/>
            <person name="Debuchy R."/>
            <person name="Gladieux P."/>
            <person name="Thoren M.H."/>
            <person name="Johannesson H."/>
        </authorList>
    </citation>
    <scope>NUCLEOTIDE SEQUENCE</scope>
    <source>
        <strain evidence="3">CBS 168.71</strain>
    </source>
</reference>
<comment type="caution">
    <text evidence="3">The sequence shown here is derived from an EMBL/GenBank/DDBJ whole genome shotgun (WGS) entry which is preliminary data.</text>
</comment>
<proteinExistence type="predicted"/>
<dbReference type="AlphaFoldDB" id="A0AAE0LNM8"/>